<dbReference type="AlphaFoldDB" id="A0A7C4W3D5"/>
<protein>
    <recommendedName>
        <fullName evidence="2">histidine kinase</fullName>
        <ecNumber evidence="2">2.7.13.3</ecNumber>
    </recommendedName>
</protein>
<evidence type="ECO:0000256" key="1">
    <source>
        <dbReference type="ARBA" id="ARBA00000085"/>
    </source>
</evidence>
<dbReference type="EMBL" id="DSZT01000056">
    <property type="protein sequence ID" value="HGU41648.1"/>
    <property type="molecule type" value="Genomic_DNA"/>
</dbReference>
<comment type="caution">
    <text evidence="7">The sequence shown here is derived from an EMBL/GenBank/DDBJ whole genome shotgun (WGS) entry which is preliminary data.</text>
</comment>
<evidence type="ECO:0000313" key="6">
    <source>
        <dbReference type="EMBL" id="HGQ77167.1"/>
    </source>
</evidence>
<keyword evidence="4" id="KW-0812">Transmembrane</keyword>
<feature type="transmembrane region" description="Helical" evidence="4">
    <location>
        <begin position="12"/>
        <end position="32"/>
    </location>
</feature>
<gene>
    <name evidence="7" type="ORF">ENT72_01810</name>
    <name evidence="6" type="ORF">ENU12_04500</name>
</gene>
<evidence type="ECO:0000256" key="3">
    <source>
        <dbReference type="SAM" id="Coils"/>
    </source>
</evidence>
<dbReference type="Pfam" id="PF02518">
    <property type="entry name" value="HATPase_c"/>
    <property type="match status" value="1"/>
</dbReference>
<dbReference type="PANTHER" id="PTHR43065:SF47">
    <property type="match status" value="1"/>
</dbReference>
<sequence length="450" mass="51124">MTNKNKGTASRIYLVVNFVILILITILFSWHATRYYSDWNNGLESFMKNMAVSLSYPAWTYDKRVIEQITAVMIEKDEIISVVVYDDKNNKLVVKEKKLNLTTTDLLFGTKRLDRTYNLIYADTYVGKVIFTYIDRSTRTFLVVSGTGAALLYIVSALLILNIKKSKKLAAMVNELNELNAELEMAFNELEETQNKIINAEKMAALGKLMVNIAHDINTPAGIIYSSLTEQQNRIDSIVKKFQSDQLTEEDFKDCLDTISELNQIMLRNAKRIIELVQSLKRTAMNEMTQTWSEVNVKSLVNDVLNAMHPRLRKTKIEVITEVDDNLVAYTVPGAIAQILMNLIDNAIVHAFEYDNPGKIVIKFEKVMSRNKEEYLQLTFSDNGKGMDEETKKRAFEPFYTTDKENGTGLGLSIVYNLVVDMLGGDIELESEIGKGTTLRIKIPLTKKNA</sequence>
<dbReference type="SUPFAM" id="SSF55874">
    <property type="entry name" value="ATPase domain of HSP90 chaperone/DNA topoisomerase II/histidine kinase"/>
    <property type="match status" value="1"/>
</dbReference>
<evidence type="ECO:0000256" key="2">
    <source>
        <dbReference type="ARBA" id="ARBA00012438"/>
    </source>
</evidence>
<dbReference type="GO" id="GO:0004673">
    <property type="term" value="F:protein histidine kinase activity"/>
    <property type="evidence" value="ECO:0007669"/>
    <property type="project" value="UniProtKB-EC"/>
</dbReference>
<dbReference type="InterPro" id="IPR004358">
    <property type="entry name" value="Sig_transdc_His_kin-like_C"/>
</dbReference>
<dbReference type="PROSITE" id="PS50109">
    <property type="entry name" value="HIS_KIN"/>
    <property type="match status" value="1"/>
</dbReference>
<accession>A0A7C4W3D5</accession>
<evidence type="ECO:0000313" key="7">
    <source>
        <dbReference type="EMBL" id="HGU41648.1"/>
    </source>
</evidence>
<keyword evidence="4" id="KW-1133">Transmembrane helix</keyword>
<evidence type="ECO:0000259" key="5">
    <source>
        <dbReference type="PROSITE" id="PS50109"/>
    </source>
</evidence>
<dbReference type="InterPro" id="IPR005467">
    <property type="entry name" value="His_kinase_dom"/>
</dbReference>
<keyword evidence="7" id="KW-0418">Kinase</keyword>
<keyword evidence="3" id="KW-0175">Coiled coil</keyword>
<dbReference type="InterPro" id="IPR036890">
    <property type="entry name" value="HATPase_C_sf"/>
</dbReference>
<dbReference type="InterPro" id="IPR003594">
    <property type="entry name" value="HATPase_dom"/>
</dbReference>
<comment type="catalytic activity">
    <reaction evidence="1">
        <text>ATP + protein L-histidine = ADP + protein N-phospho-L-histidine.</text>
        <dbReference type="EC" id="2.7.13.3"/>
    </reaction>
</comment>
<organism evidence="7">
    <name type="scientific">Fervidobacterium pennivorans</name>
    <dbReference type="NCBI Taxonomy" id="93466"/>
    <lineage>
        <taxon>Bacteria</taxon>
        <taxon>Thermotogati</taxon>
        <taxon>Thermotogota</taxon>
        <taxon>Thermotogae</taxon>
        <taxon>Thermotogales</taxon>
        <taxon>Fervidobacteriaceae</taxon>
        <taxon>Fervidobacterium</taxon>
    </lineage>
</organism>
<feature type="coiled-coil region" evidence="3">
    <location>
        <begin position="162"/>
        <end position="203"/>
    </location>
</feature>
<evidence type="ECO:0000256" key="4">
    <source>
        <dbReference type="SAM" id="Phobius"/>
    </source>
</evidence>
<reference evidence="7" key="1">
    <citation type="journal article" date="2020" name="mSystems">
        <title>Genome- and Community-Level Interaction Insights into Carbon Utilization and Element Cycling Functions of Hydrothermarchaeota in Hydrothermal Sediment.</title>
        <authorList>
            <person name="Zhou Z."/>
            <person name="Liu Y."/>
            <person name="Xu W."/>
            <person name="Pan J."/>
            <person name="Luo Z.H."/>
            <person name="Li M."/>
        </authorList>
    </citation>
    <scope>NUCLEOTIDE SEQUENCE [LARGE SCALE GENOMIC DNA]</scope>
    <source>
        <strain evidence="7">SpSt-604</strain>
        <strain evidence="6">SpSt-640</strain>
    </source>
</reference>
<dbReference type="PRINTS" id="PR00344">
    <property type="entry name" value="BCTRLSENSOR"/>
</dbReference>
<keyword evidence="7" id="KW-0808">Transferase</keyword>
<dbReference type="Gene3D" id="3.30.565.10">
    <property type="entry name" value="Histidine kinase-like ATPase, C-terminal domain"/>
    <property type="match status" value="1"/>
</dbReference>
<dbReference type="PANTHER" id="PTHR43065">
    <property type="entry name" value="SENSOR HISTIDINE KINASE"/>
    <property type="match status" value="1"/>
</dbReference>
<proteinExistence type="predicted"/>
<name>A0A7C4W3D5_FERPE</name>
<feature type="domain" description="Histidine kinase" evidence="5">
    <location>
        <begin position="212"/>
        <end position="447"/>
    </location>
</feature>
<dbReference type="EC" id="2.7.13.3" evidence="2"/>
<dbReference type="EMBL" id="DTBH01000101">
    <property type="protein sequence ID" value="HGQ77167.1"/>
    <property type="molecule type" value="Genomic_DNA"/>
</dbReference>
<feature type="transmembrane region" description="Helical" evidence="4">
    <location>
        <begin position="141"/>
        <end position="163"/>
    </location>
</feature>
<dbReference type="SMART" id="SM00387">
    <property type="entry name" value="HATPase_c"/>
    <property type="match status" value="1"/>
</dbReference>
<keyword evidence="4" id="KW-0472">Membrane</keyword>
<dbReference type="CDD" id="cd00075">
    <property type="entry name" value="HATPase"/>
    <property type="match status" value="1"/>
</dbReference>
<dbReference type="Gene3D" id="1.10.287.130">
    <property type="match status" value="1"/>
</dbReference>